<name>A0A183G1X2_HELPZ</name>
<reference evidence="3" key="2">
    <citation type="submission" date="2019-09" db="UniProtKB">
        <authorList>
            <consortium name="WormBaseParasite"/>
        </authorList>
    </citation>
    <scope>IDENTIFICATION</scope>
</reference>
<sequence>MVLGSFITAIKIVYEAVIFLVDVVHDGIFPRAGKRGVEVPVDGRSGIPLHEFRGYLSLTRKAEPRAKEAVVRPRVELGTTEMSVKQYLLLKMLWSISLCNWPPGDS</sequence>
<evidence type="ECO:0000313" key="2">
    <source>
        <dbReference type="Proteomes" id="UP000050761"/>
    </source>
</evidence>
<dbReference type="EMBL" id="UZAH01028760">
    <property type="protein sequence ID" value="VDP02201.1"/>
    <property type="molecule type" value="Genomic_DNA"/>
</dbReference>
<proteinExistence type="predicted"/>
<keyword evidence="2" id="KW-1185">Reference proteome</keyword>
<protein>
    <submittedName>
        <fullName evidence="1 3">Uncharacterized protein</fullName>
    </submittedName>
</protein>
<dbReference type="AlphaFoldDB" id="A0A183G1X2"/>
<evidence type="ECO:0000313" key="3">
    <source>
        <dbReference type="WBParaSite" id="HPBE_0001524101-mRNA-1"/>
    </source>
</evidence>
<reference evidence="1 2" key="1">
    <citation type="submission" date="2018-11" db="EMBL/GenBank/DDBJ databases">
        <authorList>
            <consortium name="Pathogen Informatics"/>
        </authorList>
    </citation>
    <scope>NUCLEOTIDE SEQUENCE [LARGE SCALE GENOMIC DNA]</scope>
</reference>
<dbReference type="WBParaSite" id="HPBE_0001524101-mRNA-1">
    <property type="protein sequence ID" value="HPBE_0001524101-mRNA-1"/>
    <property type="gene ID" value="HPBE_0001524101"/>
</dbReference>
<evidence type="ECO:0000313" key="1">
    <source>
        <dbReference type="EMBL" id="VDP02201.1"/>
    </source>
</evidence>
<dbReference type="Proteomes" id="UP000050761">
    <property type="component" value="Unassembled WGS sequence"/>
</dbReference>
<accession>A0A183G1X2</accession>
<organism evidence="2 3">
    <name type="scientific">Heligmosomoides polygyrus</name>
    <name type="common">Parasitic roundworm</name>
    <dbReference type="NCBI Taxonomy" id="6339"/>
    <lineage>
        <taxon>Eukaryota</taxon>
        <taxon>Metazoa</taxon>
        <taxon>Ecdysozoa</taxon>
        <taxon>Nematoda</taxon>
        <taxon>Chromadorea</taxon>
        <taxon>Rhabditida</taxon>
        <taxon>Rhabditina</taxon>
        <taxon>Rhabditomorpha</taxon>
        <taxon>Strongyloidea</taxon>
        <taxon>Heligmosomidae</taxon>
        <taxon>Heligmosomoides</taxon>
    </lineage>
</organism>
<accession>A0A3P7ZRC7</accession>
<gene>
    <name evidence="1" type="ORF">HPBE_LOCUS15240</name>
</gene>